<protein>
    <recommendedName>
        <fullName evidence="1">SRR1-like domain-containing protein</fullName>
    </recommendedName>
</protein>
<dbReference type="Proteomes" id="UP001320420">
    <property type="component" value="Unassembled WGS sequence"/>
</dbReference>
<sequence length="360" mass="41176">MGWSELERTFKVSDVEEKHMCYNPVLDVHKATAFLFKWQEKQFELRKSKGWTTKDGVRLRGHLINAEPPPEAIPTGQDPSDFIQGILADAFGNWIKGHKAAGLKAAIDKIPNPERIKRVVCVGLGLIAPGVIDLDTDKYVLMRRPPTCIAQHVAALAIVKQLREITSQKVELYTTDPNYGPYHKRALETLDQVESIGISFKVCDPAYGKQEHFTKIDESSLVFSVGAFCPIMRIVSEYTRPVAMIWECIEEHEDPKPANLMEPNPEVVWYEVKPWEVEGGEEYPKEIVQVPGTASFGGYTKRMVDMHRHEYYIEEAFPRYKEGEEVPSSFDLLDPSKHQVDPHGRYWNNDVRMYVHFVDS</sequence>
<gene>
    <name evidence="2" type="ORF">SLS62_009925</name>
</gene>
<feature type="domain" description="SRR1-like" evidence="1">
    <location>
        <begin position="106"/>
        <end position="255"/>
    </location>
</feature>
<keyword evidence="3" id="KW-1185">Reference proteome</keyword>
<evidence type="ECO:0000259" key="1">
    <source>
        <dbReference type="Pfam" id="PF07985"/>
    </source>
</evidence>
<organism evidence="2 3">
    <name type="scientific">Diatrype stigma</name>
    <dbReference type="NCBI Taxonomy" id="117547"/>
    <lineage>
        <taxon>Eukaryota</taxon>
        <taxon>Fungi</taxon>
        <taxon>Dikarya</taxon>
        <taxon>Ascomycota</taxon>
        <taxon>Pezizomycotina</taxon>
        <taxon>Sordariomycetes</taxon>
        <taxon>Xylariomycetidae</taxon>
        <taxon>Xylariales</taxon>
        <taxon>Diatrypaceae</taxon>
        <taxon>Diatrype</taxon>
    </lineage>
</organism>
<dbReference type="EMBL" id="JAKJXP020000112">
    <property type="protein sequence ID" value="KAK7745126.1"/>
    <property type="molecule type" value="Genomic_DNA"/>
</dbReference>
<dbReference type="PANTHER" id="PTHR42080:SF1">
    <property type="entry name" value="SRR1-LIKE DOMAIN-CONTAINING PROTEIN"/>
    <property type="match status" value="1"/>
</dbReference>
<evidence type="ECO:0000313" key="2">
    <source>
        <dbReference type="EMBL" id="KAK7745126.1"/>
    </source>
</evidence>
<evidence type="ECO:0000313" key="3">
    <source>
        <dbReference type="Proteomes" id="UP001320420"/>
    </source>
</evidence>
<proteinExistence type="predicted"/>
<name>A0AAN9UDX7_9PEZI</name>
<dbReference type="AlphaFoldDB" id="A0AAN9UDX7"/>
<accession>A0AAN9UDX7</accession>
<dbReference type="PANTHER" id="PTHR42080">
    <property type="entry name" value="SRR1 DOMAIN-CONTAINING PROTEIN"/>
    <property type="match status" value="1"/>
</dbReference>
<dbReference type="InterPro" id="IPR012942">
    <property type="entry name" value="SRR1-like"/>
</dbReference>
<reference evidence="2 3" key="1">
    <citation type="submission" date="2024-02" db="EMBL/GenBank/DDBJ databases">
        <title>De novo assembly and annotation of 12 fungi associated with fruit tree decline syndrome in Ontario, Canada.</title>
        <authorList>
            <person name="Sulman M."/>
            <person name="Ellouze W."/>
            <person name="Ilyukhin E."/>
        </authorList>
    </citation>
    <scope>NUCLEOTIDE SEQUENCE [LARGE SCALE GENOMIC DNA]</scope>
    <source>
        <strain evidence="2 3">M11/M66-122</strain>
    </source>
</reference>
<comment type="caution">
    <text evidence="2">The sequence shown here is derived from an EMBL/GenBank/DDBJ whole genome shotgun (WGS) entry which is preliminary data.</text>
</comment>
<dbReference type="Pfam" id="PF07985">
    <property type="entry name" value="SRR1"/>
    <property type="match status" value="1"/>
</dbReference>